<evidence type="ECO:0000313" key="7">
    <source>
        <dbReference type="EMBL" id="KUP95113.1"/>
    </source>
</evidence>
<protein>
    <recommendedName>
        <fullName evidence="6">RDD domain-containing protein</fullName>
    </recommendedName>
</protein>
<name>A0A147KCU4_THECS</name>
<evidence type="ECO:0000256" key="5">
    <source>
        <dbReference type="SAM" id="Phobius"/>
    </source>
</evidence>
<comment type="subcellular location">
    <subcellularLocation>
        <location evidence="1">Membrane</location>
        <topology evidence="1">Multi-pass membrane protein</topology>
    </subcellularLocation>
</comment>
<evidence type="ECO:0000313" key="8">
    <source>
        <dbReference type="Proteomes" id="UP000074382"/>
    </source>
</evidence>
<gene>
    <name evidence="7" type="ORF">AC529_19350</name>
</gene>
<evidence type="ECO:0000256" key="4">
    <source>
        <dbReference type="ARBA" id="ARBA00023136"/>
    </source>
</evidence>
<evidence type="ECO:0000256" key="3">
    <source>
        <dbReference type="ARBA" id="ARBA00022989"/>
    </source>
</evidence>
<dbReference type="GO" id="GO:0016020">
    <property type="term" value="C:membrane"/>
    <property type="evidence" value="ECO:0007669"/>
    <property type="project" value="UniProtKB-SubCell"/>
</dbReference>
<dbReference type="STRING" id="665004.AC529_19350"/>
<reference evidence="8" key="1">
    <citation type="journal article" date="2017" name="Acta Aliment.">
        <title>Plant polysaccharide degrading enzyme system of Thermpbifida cellulosilytica TB100 revealed by de novo genome project data.</title>
        <authorList>
            <person name="Toth A."/>
            <person name="Baka E."/>
            <person name="Luzics S."/>
            <person name="Bata-Vidacs I."/>
            <person name="Nagy I."/>
            <person name="Balint B."/>
            <person name="Herceg R."/>
            <person name="Olasz F."/>
            <person name="Wilk T."/>
            <person name="Nagy T."/>
            <person name="Kriszt B."/>
            <person name="Nagy I."/>
            <person name="Kukolya J."/>
        </authorList>
    </citation>
    <scope>NUCLEOTIDE SEQUENCE [LARGE SCALE GENOMIC DNA]</scope>
    <source>
        <strain evidence="8">TB100</strain>
    </source>
</reference>
<organism evidence="7 8">
    <name type="scientific">Thermobifida cellulosilytica TB100</name>
    <dbReference type="NCBI Taxonomy" id="665004"/>
    <lineage>
        <taxon>Bacteria</taxon>
        <taxon>Bacillati</taxon>
        <taxon>Actinomycetota</taxon>
        <taxon>Actinomycetes</taxon>
        <taxon>Streptosporangiales</taxon>
        <taxon>Nocardiopsidaceae</taxon>
        <taxon>Thermobifida</taxon>
    </lineage>
</organism>
<feature type="transmembrane region" description="Helical" evidence="5">
    <location>
        <begin position="69"/>
        <end position="86"/>
    </location>
</feature>
<sequence>MTVSHSHGHGGPASLVTGDAVALDLRPAGFASRAVAFFIDFSVQFALLVGVSLAVTLLADGLDQALPRAIELTLVVLTMVGYPVAFETLSRGRSLGKLALGLRVVSADGAPVRFRQSLARALAGILELWATSGTIALISSLLNRQGRRIGDFLGGTVVVQERSGRRPAEAVEMPPSMAGWAQVAELSRLPADVAAAAYQYLTRYTTFDERTRYEMGLQLADTVSRYVAPPPPPQASPPEYLAAVLAERRRREIGRASWRGREENS</sequence>
<dbReference type="EMBL" id="LGEM01000164">
    <property type="protein sequence ID" value="KUP95113.1"/>
    <property type="molecule type" value="Genomic_DNA"/>
</dbReference>
<keyword evidence="4 5" id="KW-0472">Membrane</keyword>
<feature type="transmembrane region" description="Helical" evidence="5">
    <location>
        <begin position="34"/>
        <end position="57"/>
    </location>
</feature>
<comment type="caution">
    <text evidence="7">The sequence shown here is derived from an EMBL/GenBank/DDBJ whole genome shotgun (WGS) entry which is preliminary data.</text>
</comment>
<dbReference type="AlphaFoldDB" id="A0A147KCU4"/>
<feature type="domain" description="RDD" evidence="6">
    <location>
        <begin position="28"/>
        <end position="153"/>
    </location>
</feature>
<dbReference type="InterPro" id="IPR010432">
    <property type="entry name" value="RDD"/>
</dbReference>
<evidence type="ECO:0000256" key="1">
    <source>
        <dbReference type="ARBA" id="ARBA00004141"/>
    </source>
</evidence>
<feature type="non-terminal residue" evidence="7">
    <location>
        <position position="265"/>
    </location>
</feature>
<dbReference type="PATRIC" id="fig|665004.4.peg.4118"/>
<keyword evidence="3 5" id="KW-1133">Transmembrane helix</keyword>
<proteinExistence type="predicted"/>
<dbReference type="PANTHER" id="PTHR38480:SF1">
    <property type="entry name" value="SLR0254 PROTEIN"/>
    <property type="match status" value="1"/>
</dbReference>
<accession>A0A147KCU4</accession>
<dbReference type="PANTHER" id="PTHR38480">
    <property type="entry name" value="SLR0254 PROTEIN"/>
    <property type="match status" value="1"/>
</dbReference>
<keyword evidence="2 5" id="KW-0812">Transmembrane</keyword>
<dbReference type="Proteomes" id="UP000074382">
    <property type="component" value="Unassembled WGS sequence"/>
</dbReference>
<dbReference type="RefSeq" id="WP_198156492.1">
    <property type="nucleotide sequence ID" value="NZ_KQ950189.1"/>
</dbReference>
<evidence type="ECO:0000256" key="2">
    <source>
        <dbReference type="ARBA" id="ARBA00022692"/>
    </source>
</evidence>
<keyword evidence="8" id="KW-1185">Reference proteome</keyword>
<dbReference type="Pfam" id="PF06271">
    <property type="entry name" value="RDD"/>
    <property type="match status" value="1"/>
</dbReference>
<evidence type="ECO:0000259" key="6">
    <source>
        <dbReference type="Pfam" id="PF06271"/>
    </source>
</evidence>
<feature type="transmembrane region" description="Helical" evidence="5">
    <location>
        <begin position="121"/>
        <end position="142"/>
    </location>
</feature>